<dbReference type="PANTHER" id="PTHR10177">
    <property type="entry name" value="CYCLINS"/>
    <property type="match status" value="1"/>
</dbReference>
<feature type="domain" description="Cyclin-like" evidence="5">
    <location>
        <begin position="83"/>
        <end position="169"/>
    </location>
</feature>
<name>A0A8C6UGF2_9GOBI</name>
<dbReference type="Gene3D" id="1.10.472.10">
    <property type="entry name" value="Cyclin-like"/>
    <property type="match status" value="2"/>
</dbReference>
<dbReference type="AlphaFoldDB" id="A0A8C6UGF2"/>
<dbReference type="Pfam" id="PF00134">
    <property type="entry name" value="Cyclin_N"/>
    <property type="match status" value="1"/>
</dbReference>
<feature type="region of interest" description="Disordered" evidence="4">
    <location>
        <begin position="317"/>
        <end position="361"/>
    </location>
</feature>
<evidence type="ECO:0000313" key="7">
    <source>
        <dbReference type="Proteomes" id="UP000694523"/>
    </source>
</evidence>
<dbReference type="SMART" id="SM00385">
    <property type="entry name" value="CYCLIN"/>
    <property type="match status" value="1"/>
</dbReference>
<feature type="compositionally biased region" description="Acidic residues" evidence="4">
    <location>
        <begin position="323"/>
        <end position="334"/>
    </location>
</feature>
<dbReference type="InterPro" id="IPR013763">
    <property type="entry name" value="Cyclin-like_dom"/>
</dbReference>
<evidence type="ECO:0000256" key="4">
    <source>
        <dbReference type="SAM" id="MobiDB-lite"/>
    </source>
</evidence>
<dbReference type="Ensembl" id="ENSNMLT00000040427.1">
    <property type="protein sequence ID" value="ENSNMLP00000036287.1"/>
    <property type="gene ID" value="ENSNMLG00000022515.1"/>
</dbReference>
<comment type="similarity">
    <text evidence="3">Belongs to the cyclin family.</text>
</comment>
<accession>A0A8C6UGF2</accession>
<proteinExistence type="inferred from homology"/>
<dbReference type="InterPro" id="IPR036915">
    <property type="entry name" value="Cyclin-like_sf"/>
</dbReference>
<organism evidence="6 7">
    <name type="scientific">Neogobius melanostomus</name>
    <name type="common">round goby</name>
    <dbReference type="NCBI Taxonomy" id="47308"/>
    <lineage>
        <taxon>Eukaryota</taxon>
        <taxon>Metazoa</taxon>
        <taxon>Chordata</taxon>
        <taxon>Craniata</taxon>
        <taxon>Vertebrata</taxon>
        <taxon>Euteleostomi</taxon>
        <taxon>Actinopterygii</taxon>
        <taxon>Neopterygii</taxon>
        <taxon>Teleostei</taxon>
        <taxon>Neoteleostei</taxon>
        <taxon>Acanthomorphata</taxon>
        <taxon>Gobiaria</taxon>
        <taxon>Gobiiformes</taxon>
        <taxon>Gobioidei</taxon>
        <taxon>Gobiidae</taxon>
        <taxon>Benthophilinae</taxon>
        <taxon>Neogobiini</taxon>
        <taxon>Neogobius</taxon>
    </lineage>
</organism>
<evidence type="ECO:0000313" key="6">
    <source>
        <dbReference type="Ensembl" id="ENSNMLP00000036287.1"/>
    </source>
</evidence>
<dbReference type="InterPro" id="IPR039361">
    <property type="entry name" value="Cyclin"/>
</dbReference>
<evidence type="ECO:0000256" key="3">
    <source>
        <dbReference type="RuleBase" id="RU000383"/>
    </source>
</evidence>
<dbReference type="SUPFAM" id="SSF47954">
    <property type="entry name" value="Cyclin-like"/>
    <property type="match status" value="1"/>
</dbReference>
<dbReference type="Proteomes" id="UP000694523">
    <property type="component" value="Unplaced"/>
</dbReference>
<reference evidence="6" key="1">
    <citation type="submission" date="2025-08" db="UniProtKB">
        <authorList>
            <consortium name="Ensembl"/>
        </authorList>
    </citation>
    <scope>IDENTIFICATION</scope>
</reference>
<dbReference type="InterPro" id="IPR006671">
    <property type="entry name" value="Cyclin_N"/>
</dbReference>
<evidence type="ECO:0000256" key="1">
    <source>
        <dbReference type="ARBA" id="ARBA00003222"/>
    </source>
</evidence>
<dbReference type="FunFam" id="1.10.472.10:FF:000006">
    <property type="entry name" value="Cyclin I"/>
    <property type="match status" value="1"/>
</dbReference>
<protein>
    <submittedName>
        <fullName evidence="6">Cyclin G2</fullName>
    </submittedName>
</protein>
<evidence type="ECO:0000256" key="2">
    <source>
        <dbReference type="ARBA" id="ARBA00023127"/>
    </source>
</evidence>
<keyword evidence="7" id="KW-1185">Reference proteome</keyword>
<reference evidence="6" key="2">
    <citation type="submission" date="2025-09" db="UniProtKB">
        <authorList>
            <consortium name="Ensembl"/>
        </authorList>
    </citation>
    <scope>IDENTIFICATION</scope>
</reference>
<comment type="function">
    <text evidence="1">Essential for the control of the cell cycle at the G2/M (mitosis) transition.</text>
</comment>
<evidence type="ECO:0000259" key="5">
    <source>
        <dbReference type="SMART" id="SM00385"/>
    </source>
</evidence>
<keyword evidence="2 3" id="KW-0195">Cyclin</keyword>
<sequence length="361" mass="40598">MICKLCMFIKAINAPKCHFKQLRQANRMRDLQGIDASLLKELKLCCAKETKLLPRESGLKLMESTSTEDRNGVSAKSRDTRVEDLWSLTNFFGYSTQTFVLSVSLLDRFLTIMKVQPKHLPCIGVCCLHIAAKMLEEEGNISPTHELIRISQSKFTVSDLGRMEKIISEKLSVEPKALTALTFLHLYYTAFTSMASQRVEIPSIVRLEVQLKACLCRLVFSKAKPSVLALALIAHEIEALKSITLSKIVQQFQRHLKISESMLLQWKELVAKCMAAYYSSECVKPDHRKLVWIVSRRTAQSLQGTHFRVPLLPTIPEGSWNETESDDSCEDISSGEDSPCGSPGSDGEGSFFPTSFLKCRK</sequence>